<dbReference type="Proteomes" id="UP000010121">
    <property type="component" value="Unassembled WGS sequence"/>
</dbReference>
<feature type="transmembrane region" description="Helical" evidence="5">
    <location>
        <begin position="201"/>
        <end position="222"/>
    </location>
</feature>
<dbReference type="EMBL" id="ACYY01000005">
    <property type="protein sequence ID" value="EEW26057.1"/>
    <property type="molecule type" value="Genomic_DNA"/>
</dbReference>
<comment type="caution">
    <text evidence="7">The sequence shown here is derived from an EMBL/GenBank/DDBJ whole genome shotgun (WGS) entry which is preliminary data.</text>
</comment>
<evidence type="ECO:0000256" key="4">
    <source>
        <dbReference type="ARBA" id="ARBA00023136"/>
    </source>
</evidence>
<dbReference type="GO" id="GO:0016020">
    <property type="term" value="C:membrane"/>
    <property type="evidence" value="ECO:0007669"/>
    <property type="project" value="UniProtKB-SubCell"/>
</dbReference>
<evidence type="ECO:0000256" key="2">
    <source>
        <dbReference type="ARBA" id="ARBA00022692"/>
    </source>
</evidence>
<dbReference type="Gene3D" id="1.20.120.1630">
    <property type="match status" value="1"/>
</dbReference>
<dbReference type="InterPro" id="IPR009915">
    <property type="entry name" value="NnrU_dom"/>
</dbReference>
<keyword evidence="8" id="KW-1185">Reference proteome</keyword>
<keyword evidence="3 5" id="KW-1133">Transmembrane helix</keyword>
<evidence type="ECO:0000256" key="1">
    <source>
        <dbReference type="ARBA" id="ARBA00004141"/>
    </source>
</evidence>
<feature type="transmembrane region" description="Helical" evidence="5">
    <location>
        <begin position="79"/>
        <end position="102"/>
    </location>
</feature>
<feature type="transmembrane region" description="Helical" evidence="5">
    <location>
        <begin position="122"/>
        <end position="155"/>
    </location>
</feature>
<comment type="subcellular location">
    <subcellularLocation>
        <location evidence="1">Membrane</location>
        <topology evidence="1">Multi-pass membrane protein</topology>
    </subcellularLocation>
</comment>
<feature type="domain" description="NnrU" evidence="6">
    <location>
        <begin position="7"/>
        <end position="226"/>
    </location>
</feature>
<dbReference type="STRING" id="371731.Rsw2DRAFT_1128"/>
<dbReference type="Pfam" id="PF07298">
    <property type="entry name" value="NnrU"/>
    <property type="match status" value="1"/>
</dbReference>
<accession>C8RZA0</accession>
<evidence type="ECO:0000256" key="5">
    <source>
        <dbReference type="SAM" id="Phobius"/>
    </source>
</evidence>
<name>C8RZA0_9RHOB</name>
<keyword evidence="4 5" id="KW-0472">Membrane</keyword>
<dbReference type="OrthoDB" id="7828645at2"/>
<evidence type="ECO:0000259" key="6">
    <source>
        <dbReference type="Pfam" id="PF07298"/>
    </source>
</evidence>
<gene>
    <name evidence="7" type="ORF">Rsw2DRAFT_1128</name>
</gene>
<proteinExistence type="predicted"/>
<organism evidence="7 8">
    <name type="scientific">Rhodobacter ferrooxidans</name>
    <dbReference type="NCBI Taxonomy" id="371731"/>
    <lineage>
        <taxon>Bacteria</taxon>
        <taxon>Pseudomonadati</taxon>
        <taxon>Pseudomonadota</taxon>
        <taxon>Alphaproteobacteria</taxon>
        <taxon>Rhodobacterales</taxon>
        <taxon>Rhodobacter group</taxon>
        <taxon>Rhodobacter</taxon>
    </lineage>
</organism>
<dbReference type="eggNOG" id="COG4094">
    <property type="taxonomic scope" value="Bacteria"/>
</dbReference>
<evidence type="ECO:0000256" key="3">
    <source>
        <dbReference type="ARBA" id="ARBA00022989"/>
    </source>
</evidence>
<feature type="transmembrane region" description="Helical" evidence="5">
    <location>
        <begin position="43"/>
        <end position="67"/>
    </location>
</feature>
<keyword evidence="2 5" id="KW-0812">Transmembrane</keyword>
<evidence type="ECO:0000313" key="8">
    <source>
        <dbReference type="Proteomes" id="UP000010121"/>
    </source>
</evidence>
<reference evidence="7 8" key="1">
    <citation type="submission" date="2009-08" db="EMBL/GenBank/DDBJ databases">
        <title>The draft genome of Rhodobacter sp. SW2.</title>
        <authorList>
            <consortium name="US DOE Joint Genome Institute (JGI-PGF)"/>
            <person name="Lucas S."/>
            <person name="Copeland A."/>
            <person name="Lapidus A."/>
            <person name="Glavina del Rio T."/>
            <person name="Tice H."/>
            <person name="Bruce D."/>
            <person name="Goodwin L."/>
            <person name="Pitluck S."/>
            <person name="Larimer F."/>
            <person name="Land M.L."/>
            <person name="Hauser L."/>
            <person name="Emerson D."/>
        </authorList>
    </citation>
    <scope>NUCLEOTIDE SEQUENCE [LARGE SCALE GENOMIC DNA]</scope>
    <source>
        <strain evidence="7 8">SW2</strain>
    </source>
</reference>
<sequence>MQDWGGFALAIAAFFASHAVPVRPAVKAWLVARLGRSGFGMAYGLLSLVMLAWVIQAAWAAPFVVLWDQAIWQRWLVNAVMLAAVLLAAFAIGAVNPFSFGGRSSGFDPERPGIAGVSRHPLLLVLLLWAAAHLLVNGDLAHVLVFAPFAAFAALGMRAIDARNRRIWGDAEWDRLAARTSGWPFAALLGGRWKPQSGPGLLRLAIGLAVWGGLIWLHPLVIGMPPLP</sequence>
<protein>
    <submittedName>
        <fullName evidence="7">NnrUfamily protein</fullName>
    </submittedName>
</protein>
<evidence type="ECO:0000313" key="7">
    <source>
        <dbReference type="EMBL" id="EEW26057.1"/>
    </source>
</evidence>
<dbReference type="AlphaFoldDB" id="C8RZA0"/>